<keyword evidence="4" id="KW-1278">Translocase</keyword>
<evidence type="ECO:0000313" key="8">
    <source>
        <dbReference type="Proteomes" id="UP001197214"/>
    </source>
</evidence>
<accession>A0ABS6XNS0</accession>
<dbReference type="InterPro" id="IPR003593">
    <property type="entry name" value="AAA+_ATPase"/>
</dbReference>
<keyword evidence="2" id="KW-0547">Nucleotide-binding</keyword>
<evidence type="ECO:0000256" key="5">
    <source>
        <dbReference type="ARBA" id="ARBA00023136"/>
    </source>
</evidence>
<evidence type="ECO:0000256" key="3">
    <source>
        <dbReference type="ARBA" id="ARBA00022840"/>
    </source>
</evidence>
<keyword evidence="3 7" id="KW-0067">ATP-binding</keyword>
<sequence>MTPGGALAFRDVTCVRGRRTVFSDLSFAVERGGAALVRGPNGAGKSSLIRIAAGLLEPFEGTVAYTPPRALITEDSALDSELPVARALGFWASLDDSDRDRHRAVADALAAFGLSDLAHVPVRLLSTGQRRRACLARVVAADAPTWLLDEPANGLDSASLATLETLIARHRKAGGAVVIATHLPLDLPRAQQIALGEG</sequence>
<evidence type="ECO:0000259" key="6">
    <source>
        <dbReference type="PROSITE" id="PS50893"/>
    </source>
</evidence>
<feature type="domain" description="ABC transporter" evidence="6">
    <location>
        <begin position="7"/>
        <end position="193"/>
    </location>
</feature>
<dbReference type="PROSITE" id="PS50893">
    <property type="entry name" value="ABC_TRANSPORTER_2"/>
    <property type="match status" value="1"/>
</dbReference>
<evidence type="ECO:0000256" key="2">
    <source>
        <dbReference type="ARBA" id="ARBA00022741"/>
    </source>
</evidence>
<keyword evidence="5" id="KW-0472">Membrane</keyword>
<keyword evidence="8" id="KW-1185">Reference proteome</keyword>
<dbReference type="PANTHER" id="PTHR43499">
    <property type="entry name" value="ABC TRANSPORTER I FAMILY MEMBER 1"/>
    <property type="match status" value="1"/>
</dbReference>
<reference evidence="7 8" key="1">
    <citation type="submission" date="2021-07" db="EMBL/GenBank/DDBJ databases">
        <title>Stakelama flava sp. nov., a novel endophytic bacterium isolated from branch of Kandelia candel.</title>
        <authorList>
            <person name="Tuo L."/>
        </authorList>
    </citation>
    <scope>NUCLEOTIDE SEQUENCE [LARGE SCALE GENOMIC DNA]</scope>
    <source>
        <strain evidence="7 8">CBK3Z-3</strain>
    </source>
</reference>
<name>A0ABS6XNS0_9SPHN</name>
<evidence type="ECO:0000256" key="4">
    <source>
        <dbReference type="ARBA" id="ARBA00022967"/>
    </source>
</evidence>
<dbReference type="PANTHER" id="PTHR43499:SF1">
    <property type="entry name" value="ABC TRANSPORTER I FAMILY MEMBER 1"/>
    <property type="match status" value="1"/>
</dbReference>
<keyword evidence="1" id="KW-0813">Transport</keyword>
<dbReference type="InterPro" id="IPR003439">
    <property type="entry name" value="ABC_transporter-like_ATP-bd"/>
</dbReference>
<organism evidence="7 8">
    <name type="scientific">Stakelama flava</name>
    <dbReference type="NCBI Taxonomy" id="2860338"/>
    <lineage>
        <taxon>Bacteria</taxon>
        <taxon>Pseudomonadati</taxon>
        <taxon>Pseudomonadota</taxon>
        <taxon>Alphaproteobacteria</taxon>
        <taxon>Sphingomonadales</taxon>
        <taxon>Sphingomonadaceae</taxon>
        <taxon>Stakelama</taxon>
    </lineage>
</organism>
<proteinExistence type="predicted"/>
<dbReference type="NCBIfam" id="TIGR01189">
    <property type="entry name" value="ccmA"/>
    <property type="match status" value="1"/>
</dbReference>
<dbReference type="Pfam" id="PF00005">
    <property type="entry name" value="ABC_tran"/>
    <property type="match status" value="1"/>
</dbReference>
<dbReference type="GO" id="GO:0005524">
    <property type="term" value="F:ATP binding"/>
    <property type="evidence" value="ECO:0007669"/>
    <property type="project" value="UniProtKB-KW"/>
</dbReference>
<gene>
    <name evidence="7" type="primary">ccmA</name>
    <name evidence="7" type="ORF">KY084_09365</name>
</gene>
<dbReference type="RefSeq" id="WP_219238190.1">
    <property type="nucleotide sequence ID" value="NZ_JAHWZX010000007.1"/>
</dbReference>
<protein>
    <submittedName>
        <fullName evidence="7">Heme ABC exporter ATP-binding protein CcmA</fullName>
    </submittedName>
</protein>
<evidence type="ECO:0000313" key="7">
    <source>
        <dbReference type="EMBL" id="MBW4331080.1"/>
    </source>
</evidence>
<dbReference type="Proteomes" id="UP001197214">
    <property type="component" value="Unassembled WGS sequence"/>
</dbReference>
<evidence type="ECO:0000256" key="1">
    <source>
        <dbReference type="ARBA" id="ARBA00022448"/>
    </source>
</evidence>
<dbReference type="EMBL" id="JAHWZX010000007">
    <property type="protein sequence ID" value="MBW4331080.1"/>
    <property type="molecule type" value="Genomic_DNA"/>
</dbReference>
<dbReference type="InterPro" id="IPR005895">
    <property type="entry name" value="ABC_transptr_haem_export_CcmA"/>
</dbReference>
<dbReference type="SMART" id="SM00382">
    <property type="entry name" value="AAA"/>
    <property type="match status" value="1"/>
</dbReference>
<comment type="caution">
    <text evidence="7">The sequence shown here is derived from an EMBL/GenBank/DDBJ whole genome shotgun (WGS) entry which is preliminary data.</text>
</comment>